<sequence>MCANQKRCTPPDDGPDVRHHTRPVLHLRSDFHSSCSVLLIPNLHCLDLTPSEWTVTRPGLPTSACLASPLVASLNLTKSKSIPHPNPPPFLSRLDFLVLPPLPSSRLHLSHHHRSPFPCRLQTRQPQTKQILAHLRSALLPFSPAHQRYPSLSVPRSIHLSRPNHHRSSSTSSILLLEHYIANPTYRLLIHHTALPACLDYHIGVTSTLSTPSTTNR</sequence>
<dbReference type="EMBL" id="JAHMHR010000038">
    <property type="protein sequence ID" value="KAK1672416.1"/>
    <property type="molecule type" value="Genomic_DNA"/>
</dbReference>
<dbReference type="RefSeq" id="XP_060426419.1">
    <property type="nucleotide sequence ID" value="XM_060566269.1"/>
</dbReference>
<keyword evidence="2" id="KW-1185">Reference proteome</keyword>
<gene>
    <name evidence="1" type="ORF">BDP55DRAFT_249864</name>
</gene>
<evidence type="ECO:0000313" key="2">
    <source>
        <dbReference type="Proteomes" id="UP001224890"/>
    </source>
</evidence>
<dbReference type="GeneID" id="85450795"/>
<protein>
    <submittedName>
        <fullName evidence="1">Uncharacterized protein</fullName>
    </submittedName>
</protein>
<name>A0AAJ0AEI5_9PEZI</name>
<organism evidence="1 2">
    <name type="scientific">Colletotrichum godetiae</name>
    <dbReference type="NCBI Taxonomy" id="1209918"/>
    <lineage>
        <taxon>Eukaryota</taxon>
        <taxon>Fungi</taxon>
        <taxon>Dikarya</taxon>
        <taxon>Ascomycota</taxon>
        <taxon>Pezizomycotina</taxon>
        <taxon>Sordariomycetes</taxon>
        <taxon>Hypocreomycetidae</taxon>
        <taxon>Glomerellales</taxon>
        <taxon>Glomerellaceae</taxon>
        <taxon>Colletotrichum</taxon>
        <taxon>Colletotrichum acutatum species complex</taxon>
    </lineage>
</organism>
<proteinExistence type="predicted"/>
<evidence type="ECO:0000313" key="1">
    <source>
        <dbReference type="EMBL" id="KAK1672416.1"/>
    </source>
</evidence>
<accession>A0AAJ0AEI5</accession>
<dbReference type="Proteomes" id="UP001224890">
    <property type="component" value="Unassembled WGS sequence"/>
</dbReference>
<dbReference type="AlphaFoldDB" id="A0AAJ0AEI5"/>
<comment type="caution">
    <text evidence="1">The sequence shown here is derived from an EMBL/GenBank/DDBJ whole genome shotgun (WGS) entry which is preliminary data.</text>
</comment>
<reference evidence="1" key="1">
    <citation type="submission" date="2021-06" db="EMBL/GenBank/DDBJ databases">
        <title>Comparative genomics, transcriptomics and evolutionary studies reveal genomic signatures of adaptation to plant cell wall in hemibiotrophic fungi.</title>
        <authorList>
            <consortium name="DOE Joint Genome Institute"/>
            <person name="Baroncelli R."/>
            <person name="Diaz J.F."/>
            <person name="Benocci T."/>
            <person name="Peng M."/>
            <person name="Battaglia E."/>
            <person name="Haridas S."/>
            <person name="Andreopoulos W."/>
            <person name="Labutti K."/>
            <person name="Pangilinan J."/>
            <person name="Floch G.L."/>
            <person name="Makela M.R."/>
            <person name="Henrissat B."/>
            <person name="Grigoriev I.V."/>
            <person name="Crouch J.A."/>
            <person name="De Vries R.P."/>
            <person name="Sukno S.A."/>
            <person name="Thon M.R."/>
        </authorList>
    </citation>
    <scope>NUCLEOTIDE SEQUENCE</scope>
    <source>
        <strain evidence="1">CBS 193.32</strain>
    </source>
</reference>